<evidence type="ECO:0000313" key="4">
    <source>
        <dbReference type="EMBL" id="USE77200.1"/>
    </source>
</evidence>
<dbReference type="RefSeq" id="WP_053823560.1">
    <property type="nucleotide sequence ID" value="NZ_BAAAEB010000010.1"/>
</dbReference>
<keyword evidence="1" id="KW-0812">Transmembrane</keyword>
<feature type="domain" description="TadE-like" evidence="2">
    <location>
        <begin position="17"/>
        <end position="59"/>
    </location>
</feature>
<accession>A0A849B7F8</accession>
<evidence type="ECO:0000313" key="6">
    <source>
        <dbReference type="Proteomes" id="UP001056648"/>
    </source>
</evidence>
<keyword evidence="1" id="KW-1133">Transmembrane helix</keyword>
<keyword evidence="1" id="KW-0472">Membrane</keyword>
<keyword evidence="6" id="KW-1185">Reference proteome</keyword>
<evidence type="ECO:0000313" key="5">
    <source>
        <dbReference type="Proteomes" id="UP000542973"/>
    </source>
</evidence>
<organism evidence="3 5">
    <name type="scientific">Cupriavidus gilardii</name>
    <dbReference type="NCBI Taxonomy" id="82541"/>
    <lineage>
        <taxon>Bacteria</taxon>
        <taxon>Pseudomonadati</taxon>
        <taxon>Pseudomonadota</taxon>
        <taxon>Betaproteobacteria</taxon>
        <taxon>Burkholderiales</taxon>
        <taxon>Burkholderiaceae</taxon>
        <taxon>Cupriavidus</taxon>
    </lineage>
</organism>
<dbReference type="Proteomes" id="UP000542973">
    <property type="component" value="Unassembled WGS sequence"/>
</dbReference>
<feature type="transmembrane region" description="Helical" evidence="1">
    <location>
        <begin position="21"/>
        <end position="42"/>
    </location>
</feature>
<name>A0A849B7F8_9BURK</name>
<dbReference type="EMBL" id="JABEMD010000004">
    <property type="protein sequence ID" value="NNH10054.1"/>
    <property type="molecule type" value="Genomic_DNA"/>
</dbReference>
<dbReference type="InterPro" id="IPR012495">
    <property type="entry name" value="TadE-like_dom"/>
</dbReference>
<protein>
    <submittedName>
        <fullName evidence="3">Pilus assembly protein</fullName>
    </submittedName>
</protein>
<evidence type="ECO:0000313" key="3">
    <source>
        <dbReference type="EMBL" id="NNH10054.1"/>
    </source>
</evidence>
<dbReference type="EMBL" id="CP098735">
    <property type="protein sequence ID" value="USE77200.1"/>
    <property type="molecule type" value="Genomic_DNA"/>
</dbReference>
<gene>
    <name evidence="3" type="ORF">HLB16_04060</name>
    <name evidence="4" type="ORF">NDR89_08065</name>
</gene>
<evidence type="ECO:0000256" key="1">
    <source>
        <dbReference type="SAM" id="Phobius"/>
    </source>
</evidence>
<sequence>MKLGRRGSIGPRHRAQGIAALEFAVVLPVLLALVLAIVYYGLILALEQVLTLAAAEGARAAVRYPSGAVDGSIAASKDLRVAAAADTALAALPSSIKSNLASADKLATAAPCSAPADAICVSVTLRLPAANILPRVPFVPVPEMLVGSAVAQLAPDI</sequence>
<dbReference type="Proteomes" id="UP001056648">
    <property type="component" value="Chromosome 1"/>
</dbReference>
<proteinExistence type="predicted"/>
<evidence type="ECO:0000259" key="2">
    <source>
        <dbReference type="Pfam" id="PF07811"/>
    </source>
</evidence>
<reference evidence="4" key="2">
    <citation type="submission" date="2022-06" db="EMBL/GenBank/DDBJ databases">
        <title>Complete genome sequence and characterization of Cupriavidus gilardii QJ1 isolated from contaminating cells.</title>
        <authorList>
            <person name="Qi J."/>
        </authorList>
    </citation>
    <scope>NUCLEOTIDE SEQUENCE</scope>
    <source>
        <strain evidence="4">QJ1</strain>
    </source>
</reference>
<reference evidence="3 5" key="1">
    <citation type="submission" date="2020-05" db="EMBL/GenBank/DDBJ databases">
        <title>MicrobeNet Type strains.</title>
        <authorList>
            <person name="Nicholson A.C."/>
        </authorList>
    </citation>
    <scope>NUCLEOTIDE SEQUENCE [LARGE SCALE GENOMIC DNA]</scope>
    <source>
        <strain evidence="3 5">ATCC 700815</strain>
    </source>
</reference>
<dbReference type="AlphaFoldDB" id="A0A849B7F8"/>
<dbReference type="Pfam" id="PF07811">
    <property type="entry name" value="TadE"/>
    <property type="match status" value="1"/>
</dbReference>